<dbReference type="InterPro" id="IPR027417">
    <property type="entry name" value="P-loop_NTPase"/>
</dbReference>
<dbReference type="GO" id="GO:0016887">
    <property type="term" value="F:ATP hydrolysis activity"/>
    <property type="evidence" value="ECO:0007669"/>
    <property type="project" value="InterPro"/>
</dbReference>
<protein>
    <submittedName>
        <fullName evidence="4">ABC transporter</fullName>
    </submittedName>
</protein>
<dbReference type="SMART" id="SM00382">
    <property type="entry name" value="AAA"/>
    <property type="match status" value="1"/>
</dbReference>
<keyword evidence="5" id="KW-1185">Reference proteome</keyword>
<dbReference type="EMBL" id="LT629701">
    <property type="protein sequence ID" value="SDM78429.1"/>
    <property type="molecule type" value="Genomic_DNA"/>
</dbReference>
<organism evidence="4 5">
    <name type="scientific">Allokutzneria albata</name>
    <name type="common">Kibdelosporangium albatum</name>
    <dbReference type="NCBI Taxonomy" id="211114"/>
    <lineage>
        <taxon>Bacteria</taxon>
        <taxon>Bacillati</taxon>
        <taxon>Actinomycetota</taxon>
        <taxon>Actinomycetes</taxon>
        <taxon>Pseudonocardiales</taxon>
        <taxon>Pseudonocardiaceae</taxon>
        <taxon>Allokutzneria</taxon>
    </lineage>
</organism>
<dbReference type="CDD" id="cd00267">
    <property type="entry name" value="ABC_ATPase"/>
    <property type="match status" value="1"/>
</dbReference>
<dbReference type="GO" id="GO:0005524">
    <property type="term" value="F:ATP binding"/>
    <property type="evidence" value="ECO:0007669"/>
    <property type="project" value="UniProtKB-KW"/>
</dbReference>
<gene>
    <name evidence="4" type="ORF">SAMN04489726_3352</name>
</gene>
<evidence type="ECO:0000259" key="3">
    <source>
        <dbReference type="SMART" id="SM00382"/>
    </source>
</evidence>
<dbReference type="eggNOG" id="COG4988">
    <property type="taxonomic scope" value="Bacteria"/>
</dbReference>
<accession>A0A1G9W1N2</accession>
<sequence length="223" mass="23666">MQIQAKAVGVTGPHGPLLRPTSLRVAPGQVALVTGEPGAGHTVLALTLAGRMRPHEGAVLLDGRTNPAGLRAGVAVVDAPGVTEPDGSLRLRDVIGEELAMAGLRASRRAVRGWLAERDAEQHADARFETVPATTRTRLLVESAAARPGVVALVMDCPDRHTDDPHAWWALARQQAEEGMAVVALCTETSSRLLGIPAARLGCREQPPALTVHRRHEAQEMTK</sequence>
<evidence type="ECO:0000256" key="2">
    <source>
        <dbReference type="ARBA" id="ARBA00022840"/>
    </source>
</evidence>
<evidence type="ECO:0000313" key="4">
    <source>
        <dbReference type="EMBL" id="SDM78429.1"/>
    </source>
</evidence>
<dbReference type="OrthoDB" id="3775353at2"/>
<dbReference type="STRING" id="211114.SAMN04489726_3352"/>
<dbReference type="Pfam" id="PF00005">
    <property type="entry name" value="ABC_tran"/>
    <property type="match status" value="1"/>
</dbReference>
<dbReference type="Proteomes" id="UP000183376">
    <property type="component" value="Chromosome I"/>
</dbReference>
<dbReference type="SUPFAM" id="SSF52540">
    <property type="entry name" value="P-loop containing nucleoside triphosphate hydrolases"/>
    <property type="match status" value="1"/>
</dbReference>
<keyword evidence="1" id="KW-0547">Nucleotide-binding</keyword>
<reference evidence="4 5" key="1">
    <citation type="submission" date="2016-10" db="EMBL/GenBank/DDBJ databases">
        <authorList>
            <person name="de Groot N.N."/>
        </authorList>
    </citation>
    <scope>NUCLEOTIDE SEQUENCE [LARGE SCALE GENOMIC DNA]</scope>
    <source>
        <strain evidence="4 5">DSM 44149</strain>
    </source>
</reference>
<dbReference type="InterPro" id="IPR003439">
    <property type="entry name" value="ABC_transporter-like_ATP-bd"/>
</dbReference>
<dbReference type="InterPro" id="IPR003593">
    <property type="entry name" value="AAA+_ATPase"/>
</dbReference>
<proteinExistence type="predicted"/>
<evidence type="ECO:0000313" key="5">
    <source>
        <dbReference type="Proteomes" id="UP000183376"/>
    </source>
</evidence>
<dbReference type="Gene3D" id="3.40.50.300">
    <property type="entry name" value="P-loop containing nucleotide triphosphate hydrolases"/>
    <property type="match status" value="1"/>
</dbReference>
<keyword evidence="2" id="KW-0067">ATP-binding</keyword>
<name>A0A1G9W1N2_ALLAB</name>
<feature type="domain" description="AAA+ ATPase" evidence="3">
    <location>
        <begin position="27"/>
        <end position="211"/>
    </location>
</feature>
<dbReference type="AlphaFoldDB" id="A0A1G9W1N2"/>
<dbReference type="RefSeq" id="WP_052407717.1">
    <property type="nucleotide sequence ID" value="NZ_JOEF01000019.1"/>
</dbReference>
<evidence type="ECO:0000256" key="1">
    <source>
        <dbReference type="ARBA" id="ARBA00022741"/>
    </source>
</evidence>